<keyword evidence="3" id="KW-1185">Reference proteome</keyword>
<dbReference type="AlphaFoldDB" id="S8DHJ3"/>
<feature type="compositionally biased region" description="Polar residues" evidence="1">
    <location>
        <begin position="85"/>
        <end position="95"/>
    </location>
</feature>
<dbReference type="HOGENOM" id="CLU_1468190_0_0_1"/>
<proteinExistence type="predicted"/>
<feature type="region of interest" description="Disordered" evidence="1">
    <location>
        <begin position="1"/>
        <end position="126"/>
    </location>
</feature>
<name>S8DHJ3_FOMSC</name>
<evidence type="ECO:0000313" key="3">
    <source>
        <dbReference type="Proteomes" id="UP000015241"/>
    </source>
</evidence>
<evidence type="ECO:0000313" key="2">
    <source>
        <dbReference type="EMBL" id="EPS93016.1"/>
    </source>
</evidence>
<organism evidence="2 3">
    <name type="scientific">Fomitopsis schrenkii</name>
    <name type="common">Brown rot fungus</name>
    <dbReference type="NCBI Taxonomy" id="2126942"/>
    <lineage>
        <taxon>Eukaryota</taxon>
        <taxon>Fungi</taxon>
        <taxon>Dikarya</taxon>
        <taxon>Basidiomycota</taxon>
        <taxon>Agaricomycotina</taxon>
        <taxon>Agaricomycetes</taxon>
        <taxon>Polyporales</taxon>
        <taxon>Fomitopsis</taxon>
    </lineage>
</organism>
<evidence type="ECO:0000256" key="1">
    <source>
        <dbReference type="SAM" id="MobiDB-lite"/>
    </source>
</evidence>
<feature type="compositionally biased region" description="Polar residues" evidence="1">
    <location>
        <begin position="36"/>
        <end position="50"/>
    </location>
</feature>
<reference evidence="2 3" key="1">
    <citation type="journal article" date="2012" name="Science">
        <title>The Paleozoic origin of enzymatic lignin decomposition reconstructed from 31 fungal genomes.</title>
        <authorList>
            <person name="Floudas D."/>
            <person name="Binder M."/>
            <person name="Riley R."/>
            <person name="Barry K."/>
            <person name="Blanchette R.A."/>
            <person name="Henrissat B."/>
            <person name="Martinez A.T."/>
            <person name="Otillar R."/>
            <person name="Spatafora J.W."/>
            <person name="Yadav J.S."/>
            <person name="Aerts A."/>
            <person name="Benoit I."/>
            <person name="Boyd A."/>
            <person name="Carlson A."/>
            <person name="Copeland A."/>
            <person name="Coutinho P.M."/>
            <person name="de Vries R.P."/>
            <person name="Ferreira P."/>
            <person name="Findley K."/>
            <person name="Foster B."/>
            <person name="Gaskell J."/>
            <person name="Glotzer D."/>
            <person name="Gorecki P."/>
            <person name="Heitman J."/>
            <person name="Hesse C."/>
            <person name="Hori C."/>
            <person name="Igarashi K."/>
            <person name="Jurgens J.A."/>
            <person name="Kallen N."/>
            <person name="Kersten P."/>
            <person name="Kohler A."/>
            <person name="Kuees U."/>
            <person name="Kumar T.K.A."/>
            <person name="Kuo A."/>
            <person name="LaButti K."/>
            <person name="Larrondo L.F."/>
            <person name="Lindquist E."/>
            <person name="Ling A."/>
            <person name="Lombard V."/>
            <person name="Lucas S."/>
            <person name="Lundell T."/>
            <person name="Martin R."/>
            <person name="McLaughlin D.J."/>
            <person name="Morgenstern I."/>
            <person name="Morin E."/>
            <person name="Murat C."/>
            <person name="Nagy L.G."/>
            <person name="Nolan M."/>
            <person name="Ohm R.A."/>
            <person name="Patyshakuliyeva A."/>
            <person name="Rokas A."/>
            <person name="Ruiz-Duenas F.J."/>
            <person name="Sabat G."/>
            <person name="Salamov A."/>
            <person name="Samejima M."/>
            <person name="Schmutz J."/>
            <person name="Slot J.C."/>
            <person name="St John F."/>
            <person name="Stenlid J."/>
            <person name="Sun H."/>
            <person name="Sun S."/>
            <person name="Syed K."/>
            <person name="Tsang A."/>
            <person name="Wiebenga A."/>
            <person name="Young D."/>
            <person name="Pisabarro A."/>
            <person name="Eastwood D.C."/>
            <person name="Martin F."/>
            <person name="Cullen D."/>
            <person name="Grigoriev I.V."/>
            <person name="Hibbett D.S."/>
        </authorList>
    </citation>
    <scope>NUCLEOTIDE SEQUENCE</scope>
    <source>
        <strain evidence="3">FP-58527</strain>
    </source>
</reference>
<dbReference type="Proteomes" id="UP000015241">
    <property type="component" value="Unassembled WGS sequence"/>
</dbReference>
<accession>S8DHJ3</accession>
<dbReference type="InParanoid" id="S8DHJ3"/>
<sequence>MAHIKQESDFDLQIPDDWFDLPEPDAKGPTEADEGTNMQANPGKPTSMSSMGLHGLNSIRSDDAPPQPHLSEQPPESGPLAGDGTRNSPVSSLPSHTPPAHTRRLFVSPLDGAETEPHVAETSDDEVEIVAYYPTKRKRKNTRTMVSDEDEHTLSSLMYVPPYVRSFHASRISQLLAPAGFNHP</sequence>
<gene>
    <name evidence="2" type="ORF">FOMPIDRAFT_1056355</name>
</gene>
<dbReference type="EMBL" id="KE504307">
    <property type="protein sequence ID" value="EPS93016.1"/>
    <property type="molecule type" value="Genomic_DNA"/>
</dbReference>
<protein>
    <submittedName>
        <fullName evidence="2">Uncharacterized protein</fullName>
    </submittedName>
</protein>